<feature type="transmembrane region" description="Helical" evidence="1">
    <location>
        <begin position="105"/>
        <end position="125"/>
    </location>
</feature>
<dbReference type="InterPro" id="IPR023298">
    <property type="entry name" value="ATPase_P-typ_TM_dom_sf"/>
</dbReference>
<keyword evidence="1" id="KW-0472">Membrane</keyword>
<reference evidence="3 4" key="1">
    <citation type="submission" date="2017-09" db="EMBL/GenBank/DDBJ databases">
        <title>The Catabolism of 3,6-Dichlorosalicylic acid is Initiated by the Cytochrome P450 Monooxygenase DsmABC in Rhizorhabdus dicambivorans Ndbn-20.</title>
        <authorList>
            <person name="Na L."/>
        </authorList>
    </citation>
    <scope>NUCLEOTIDE SEQUENCE [LARGE SCALE GENOMIC DNA]</scope>
    <source>
        <strain evidence="3 4">Ndbn-20m</strain>
    </source>
</reference>
<keyword evidence="1" id="KW-1133">Transmembrane helix</keyword>
<keyword evidence="1" id="KW-0812">Transmembrane</keyword>
<accession>A0A2A4FUT2</accession>
<gene>
    <name evidence="3" type="ORF">COO09_14375</name>
</gene>
<sequence>MRGPFYSRCSQALLPLVTGLPLLLAPIHIAVLELIIDPACALVFEVEAAEPDVMRRPPRDPHAHLFSWRRIRGSVSQGGFAAGLLALLCLGLAEAGVEESRMRGVMFLSLIAAVLALIMVNRRTAGRFDIRTTNRPLILLLTGAATFAGACLLLAPLRHLLQIDRLAPLDGLLALAVGGMIVGAVELVRRGTVRLHPPAGVRAISSDRRY</sequence>
<dbReference type="EMBL" id="NWUF01000014">
    <property type="protein sequence ID" value="PCE41480.1"/>
    <property type="molecule type" value="Genomic_DNA"/>
</dbReference>
<proteinExistence type="predicted"/>
<name>A0A2A4FUT2_9SPHN</name>
<evidence type="ECO:0000313" key="4">
    <source>
        <dbReference type="Proteomes" id="UP000218934"/>
    </source>
</evidence>
<feature type="transmembrane region" description="Helical" evidence="1">
    <location>
        <begin position="75"/>
        <end position="93"/>
    </location>
</feature>
<comment type="caution">
    <text evidence="3">The sequence shown here is derived from an EMBL/GenBank/DDBJ whole genome shotgun (WGS) entry which is preliminary data.</text>
</comment>
<dbReference type="AlphaFoldDB" id="A0A2A4FUT2"/>
<dbReference type="Gene3D" id="1.20.1110.10">
    <property type="entry name" value="Calcium-transporting ATPase, transmembrane domain"/>
    <property type="match status" value="1"/>
</dbReference>
<feature type="transmembrane region" description="Helical" evidence="1">
    <location>
        <begin position="169"/>
        <end position="188"/>
    </location>
</feature>
<feature type="domain" description="Cation-transporting P-type ATPase C-terminal" evidence="2">
    <location>
        <begin position="21"/>
        <end position="189"/>
    </location>
</feature>
<dbReference type="SUPFAM" id="SSF81665">
    <property type="entry name" value="Calcium ATPase, transmembrane domain M"/>
    <property type="match status" value="1"/>
</dbReference>
<feature type="transmembrane region" description="Helical" evidence="1">
    <location>
        <begin position="12"/>
        <end position="36"/>
    </location>
</feature>
<organism evidence="3 4">
    <name type="scientific">Rhizorhabdus dicambivorans</name>
    <dbReference type="NCBI Taxonomy" id="1850238"/>
    <lineage>
        <taxon>Bacteria</taxon>
        <taxon>Pseudomonadati</taxon>
        <taxon>Pseudomonadota</taxon>
        <taxon>Alphaproteobacteria</taxon>
        <taxon>Sphingomonadales</taxon>
        <taxon>Sphingomonadaceae</taxon>
        <taxon>Rhizorhabdus</taxon>
    </lineage>
</organism>
<feature type="transmembrane region" description="Helical" evidence="1">
    <location>
        <begin position="137"/>
        <end position="157"/>
    </location>
</feature>
<evidence type="ECO:0000259" key="2">
    <source>
        <dbReference type="Pfam" id="PF00689"/>
    </source>
</evidence>
<dbReference type="Pfam" id="PF00689">
    <property type="entry name" value="Cation_ATPase_C"/>
    <property type="match status" value="1"/>
</dbReference>
<dbReference type="Proteomes" id="UP000218934">
    <property type="component" value="Unassembled WGS sequence"/>
</dbReference>
<keyword evidence="4" id="KW-1185">Reference proteome</keyword>
<dbReference type="InterPro" id="IPR006068">
    <property type="entry name" value="ATPase_P-typ_cation-transptr_C"/>
</dbReference>
<evidence type="ECO:0000256" key="1">
    <source>
        <dbReference type="SAM" id="Phobius"/>
    </source>
</evidence>
<evidence type="ECO:0000313" key="3">
    <source>
        <dbReference type="EMBL" id="PCE41480.1"/>
    </source>
</evidence>
<protein>
    <recommendedName>
        <fullName evidence="2">Cation-transporting P-type ATPase C-terminal domain-containing protein</fullName>
    </recommendedName>
</protein>